<organism evidence="1 2">
    <name type="scientific">Cladobotryum mycophilum</name>
    <dbReference type="NCBI Taxonomy" id="491253"/>
    <lineage>
        <taxon>Eukaryota</taxon>
        <taxon>Fungi</taxon>
        <taxon>Dikarya</taxon>
        <taxon>Ascomycota</taxon>
        <taxon>Pezizomycotina</taxon>
        <taxon>Sordariomycetes</taxon>
        <taxon>Hypocreomycetidae</taxon>
        <taxon>Hypocreales</taxon>
        <taxon>Hypocreaceae</taxon>
        <taxon>Cladobotryum</taxon>
    </lineage>
</organism>
<dbReference type="EMBL" id="JAVFKD010000016">
    <property type="protein sequence ID" value="KAK5987201.1"/>
    <property type="molecule type" value="Genomic_DNA"/>
</dbReference>
<comment type="caution">
    <text evidence="1">The sequence shown here is derived from an EMBL/GenBank/DDBJ whole genome shotgun (WGS) entry which is preliminary data.</text>
</comment>
<dbReference type="InterPro" id="IPR036770">
    <property type="entry name" value="Ankyrin_rpt-contain_sf"/>
</dbReference>
<accession>A0ABR0S697</accession>
<dbReference type="Gene3D" id="1.25.40.20">
    <property type="entry name" value="Ankyrin repeat-containing domain"/>
    <property type="match status" value="1"/>
</dbReference>
<dbReference type="Proteomes" id="UP001338125">
    <property type="component" value="Unassembled WGS sequence"/>
</dbReference>
<sequence>MAVLKSFLLKAYTCGVDLCPISKELSAAKSVLDESHAPLASKSPHEGNSYTIGSISNHTVVIAKSTKAESEGIFGHTELTVKREKLCAIKLLPKRRADFQPNDTLGLTLLWLVAQGRNQVTIQLLLEHGADPEMVNMYGHTILP</sequence>
<gene>
    <name evidence="1" type="ORF">PT974_11322</name>
</gene>
<dbReference type="InterPro" id="IPR035994">
    <property type="entry name" value="Nucleoside_phosphorylase_sf"/>
</dbReference>
<reference evidence="1 2" key="1">
    <citation type="submission" date="2024-01" db="EMBL/GenBank/DDBJ databases">
        <title>Complete genome of Cladobotryum mycophilum ATHUM6906.</title>
        <authorList>
            <person name="Christinaki A.C."/>
            <person name="Myridakis A.I."/>
            <person name="Kouvelis V.N."/>
        </authorList>
    </citation>
    <scope>NUCLEOTIDE SEQUENCE [LARGE SCALE GENOMIC DNA]</scope>
    <source>
        <strain evidence="1 2">ATHUM6906</strain>
    </source>
</reference>
<dbReference type="SUPFAM" id="SSF48403">
    <property type="entry name" value="Ankyrin repeat"/>
    <property type="match status" value="1"/>
</dbReference>
<evidence type="ECO:0000313" key="1">
    <source>
        <dbReference type="EMBL" id="KAK5987201.1"/>
    </source>
</evidence>
<evidence type="ECO:0000313" key="2">
    <source>
        <dbReference type="Proteomes" id="UP001338125"/>
    </source>
</evidence>
<keyword evidence="2" id="KW-1185">Reference proteome</keyword>
<protein>
    <recommendedName>
        <fullName evidence="3">Ankyrin repeat protein</fullName>
    </recommendedName>
</protein>
<name>A0ABR0S697_9HYPO</name>
<dbReference type="Gene3D" id="3.40.50.1580">
    <property type="entry name" value="Nucleoside phosphorylase domain"/>
    <property type="match status" value="1"/>
</dbReference>
<evidence type="ECO:0008006" key="3">
    <source>
        <dbReference type="Google" id="ProtNLM"/>
    </source>
</evidence>
<proteinExistence type="predicted"/>